<dbReference type="InterPro" id="IPR003959">
    <property type="entry name" value="ATPase_AAA_core"/>
</dbReference>
<dbReference type="FunFam" id="3.40.50.300:FF:000216">
    <property type="entry name" value="Type VII secretion ATPase EccA"/>
    <property type="match status" value="2"/>
</dbReference>
<dbReference type="GO" id="GO:0005524">
    <property type="term" value="F:ATP binding"/>
    <property type="evidence" value="ECO:0007669"/>
    <property type="project" value="UniProtKB-KW"/>
</dbReference>
<feature type="compositionally biased region" description="Acidic residues" evidence="4">
    <location>
        <begin position="8"/>
        <end position="18"/>
    </location>
</feature>
<feature type="domain" description="AAA+ ATPase" evidence="5">
    <location>
        <begin position="383"/>
        <end position="510"/>
    </location>
</feature>
<accession>A0A3F3QKM6</accession>
<evidence type="ECO:0000256" key="1">
    <source>
        <dbReference type="ARBA" id="ARBA00010378"/>
    </source>
</evidence>
<feature type="compositionally biased region" description="Polar residues" evidence="4">
    <location>
        <begin position="81"/>
        <end position="97"/>
    </location>
</feature>
<evidence type="ECO:0000256" key="2">
    <source>
        <dbReference type="ARBA" id="ARBA00022741"/>
    </source>
</evidence>
<dbReference type="PRINTS" id="PR00819">
    <property type="entry name" value="CBXCFQXSUPER"/>
</dbReference>
<feature type="compositionally biased region" description="Polar residues" evidence="4">
    <location>
        <begin position="31"/>
        <end position="47"/>
    </location>
</feature>
<dbReference type="InterPro" id="IPR003593">
    <property type="entry name" value="AAA+_ATPase"/>
</dbReference>
<dbReference type="STRING" id="1341132.A0A3F3QKM6"/>
<dbReference type="GO" id="GO:0016887">
    <property type="term" value="F:ATP hydrolysis activity"/>
    <property type="evidence" value="ECO:0007669"/>
    <property type="project" value="InterPro"/>
</dbReference>
<evidence type="ECO:0000256" key="3">
    <source>
        <dbReference type="ARBA" id="ARBA00022840"/>
    </source>
</evidence>
<dbReference type="Pfam" id="PF17866">
    <property type="entry name" value="AAA_lid_6"/>
    <property type="match status" value="1"/>
</dbReference>
<dbReference type="AlphaFoldDB" id="A0A3F3QKM6"/>
<dbReference type="GeneID" id="38136948"/>
<comment type="similarity">
    <text evidence="1">Belongs to the CbxX/CfxQ family.</text>
</comment>
<dbReference type="Gene3D" id="3.40.50.300">
    <property type="entry name" value="P-loop containing nucleotide triphosphate hydrolases"/>
    <property type="match status" value="3"/>
</dbReference>
<feature type="domain" description="AAA+ ATPase" evidence="5">
    <location>
        <begin position="644"/>
        <end position="786"/>
    </location>
</feature>
<feature type="domain" description="AAA+ ATPase" evidence="5">
    <location>
        <begin position="921"/>
        <end position="1064"/>
    </location>
</feature>
<organism evidence="6 7">
    <name type="scientific">Aspergillus welwitschiae</name>
    <dbReference type="NCBI Taxonomy" id="1341132"/>
    <lineage>
        <taxon>Eukaryota</taxon>
        <taxon>Fungi</taxon>
        <taxon>Dikarya</taxon>
        <taxon>Ascomycota</taxon>
        <taxon>Pezizomycotina</taxon>
        <taxon>Eurotiomycetes</taxon>
        <taxon>Eurotiomycetidae</taxon>
        <taxon>Eurotiales</taxon>
        <taxon>Aspergillaceae</taxon>
        <taxon>Aspergillus</taxon>
        <taxon>Aspergillus subgen. Circumdati</taxon>
    </lineage>
</organism>
<dbReference type="InterPro" id="IPR041627">
    <property type="entry name" value="AAA_lid_6"/>
</dbReference>
<dbReference type="Proteomes" id="UP000253729">
    <property type="component" value="Unassembled WGS sequence"/>
</dbReference>
<dbReference type="PANTHER" id="PTHR43392:SF2">
    <property type="entry name" value="AAA-TYPE ATPASE FAMILY PROTEIN _ ANKYRIN REPEAT FAMILY PROTEIN"/>
    <property type="match status" value="1"/>
</dbReference>
<gene>
    <name evidence="6" type="ORF">BDQ94DRAFT_156163</name>
</gene>
<reference evidence="6 7" key="1">
    <citation type="submission" date="2018-07" db="EMBL/GenBank/DDBJ databases">
        <title>The genomes of Aspergillus section Nigri reveals drivers in fungal speciation.</title>
        <authorList>
            <consortium name="DOE Joint Genome Institute"/>
            <person name="Vesth T.C."/>
            <person name="Nybo J."/>
            <person name="Theobald S."/>
            <person name="Brandl J."/>
            <person name="Frisvad J.C."/>
            <person name="Nielsen K.F."/>
            <person name="Lyhne E.K."/>
            <person name="Kogle M.E."/>
            <person name="Kuo A."/>
            <person name="Riley R."/>
            <person name="Clum A."/>
            <person name="Nolan M."/>
            <person name="Lipzen A."/>
            <person name="Salamov A."/>
            <person name="Henrissat B."/>
            <person name="Wiebenga A."/>
            <person name="De vries R.P."/>
            <person name="Grigoriev I.V."/>
            <person name="Mortensen U.H."/>
            <person name="Andersen M.R."/>
            <person name="Baker S.E."/>
        </authorList>
    </citation>
    <scope>NUCLEOTIDE SEQUENCE [LARGE SCALE GENOMIC DNA]</scope>
    <source>
        <strain evidence="6 7">CBS 139.54b</strain>
    </source>
</reference>
<feature type="compositionally biased region" description="Basic and acidic residues" evidence="4">
    <location>
        <begin position="205"/>
        <end position="230"/>
    </location>
</feature>
<dbReference type="SUPFAM" id="SSF52540">
    <property type="entry name" value="P-loop containing nucleoside triphosphate hydrolases"/>
    <property type="match status" value="3"/>
</dbReference>
<dbReference type="PANTHER" id="PTHR43392">
    <property type="entry name" value="AAA-TYPE ATPASE FAMILY PROTEIN / ANKYRIN REPEAT FAMILY PROTEIN"/>
    <property type="match status" value="1"/>
</dbReference>
<name>A0A3F3QKM6_9EURO</name>
<dbReference type="Gene3D" id="1.10.8.60">
    <property type="match status" value="2"/>
</dbReference>
<dbReference type="InterPro" id="IPR027417">
    <property type="entry name" value="P-loop_NTPase"/>
</dbReference>
<proteinExistence type="inferred from homology"/>
<protein>
    <submittedName>
        <fullName evidence="6">P-loop containing nucleoside triphosphate hydrolase protein</fullName>
    </submittedName>
</protein>
<dbReference type="EMBL" id="KZ852032">
    <property type="protein sequence ID" value="RDH39412.1"/>
    <property type="molecule type" value="Genomic_DNA"/>
</dbReference>
<keyword evidence="7" id="KW-1185">Reference proteome</keyword>
<evidence type="ECO:0000313" key="6">
    <source>
        <dbReference type="EMBL" id="RDH39412.1"/>
    </source>
</evidence>
<keyword evidence="6" id="KW-0378">Hydrolase</keyword>
<keyword evidence="3" id="KW-0067">ATP-binding</keyword>
<feature type="region of interest" description="Disordered" evidence="4">
    <location>
        <begin position="1"/>
        <end position="273"/>
    </location>
</feature>
<dbReference type="InterPro" id="IPR000641">
    <property type="entry name" value="CbxX/CfxQ"/>
</dbReference>
<feature type="compositionally biased region" description="Acidic residues" evidence="4">
    <location>
        <begin position="250"/>
        <end position="264"/>
    </location>
</feature>
<dbReference type="SMART" id="SM00382">
    <property type="entry name" value="AAA"/>
    <property type="match status" value="3"/>
</dbReference>
<evidence type="ECO:0000313" key="7">
    <source>
        <dbReference type="Proteomes" id="UP000253729"/>
    </source>
</evidence>
<dbReference type="InterPro" id="IPR050773">
    <property type="entry name" value="CbxX/CfxQ_RuBisCO_ESX"/>
</dbReference>
<evidence type="ECO:0000259" key="5">
    <source>
        <dbReference type="SMART" id="SM00382"/>
    </source>
</evidence>
<dbReference type="CDD" id="cd00009">
    <property type="entry name" value="AAA"/>
    <property type="match status" value="2"/>
</dbReference>
<keyword evidence="2" id="KW-0547">Nucleotide-binding</keyword>
<dbReference type="RefSeq" id="XP_026632434.1">
    <property type="nucleotide sequence ID" value="XM_026768592.1"/>
</dbReference>
<evidence type="ECO:0000256" key="4">
    <source>
        <dbReference type="SAM" id="MobiDB-lite"/>
    </source>
</evidence>
<dbReference type="Pfam" id="PF00004">
    <property type="entry name" value="AAA"/>
    <property type="match status" value="2"/>
</dbReference>
<feature type="compositionally biased region" description="Basic and acidic residues" evidence="4">
    <location>
        <begin position="159"/>
        <end position="191"/>
    </location>
</feature>
<sequence>MGEQQGPSDEDIDVETTIEEPIPTSKEECDSQQNAGGNQPKTTGADSSSDEWQHLDNTVLDEAFSSLDCTEHKDLEGTVPDNPQEQSSEENTSTKDTASCGDFANEETDNTAKEGSQPDNDEAVETHVDEGGPTAPSLPSEKKDVNQSNSSANYEGLNEEVKEVNLSDSEEQRVNADGEDGETHKLEDNKVVDIQVDGQYYDQIPKIDEESGDKTDGDQVDYDKAEENRDNSSQGNSDDESNDNRNDGNYGEEDNNQRDEDDEDTKSVSSTDSDHFLKTWTYLPEDKDNADRSDMDLKFDDQAIEDLQANVYDMDDDSPSRLEWLRQKRLPARPQPSKNEKRLERLMDRVMCLIGQESVKAQFLAIKARIEAGKSRGEDFKKVHYGIIITGNIGTGKTIVAKLYAEFLACFDLVVRNESPYLGWRLECSSLTRWCPEHGVMFIHRADQLTTNSRATDVFFTFMQNYIGDIAVILIGPHKGFCDTGASRLFTLKLALEDYSDEEIHRLLIRILKKTKLHVDGGWDGPYLKIVTRRICRMRSEKDFSNMLALRAALEQVMNRQALRLRQSIGDTAAKRGKAPNYNFLTKFDLLGPEPGNRWKDSKAWKQLQSMIGLQEVKEMVDELVHRANTNYHREIYDLPPVDMPLNKVFLGPPGTGKTTAAKLYGQIIAELGLLSGDEVVVKSPSDFIGQYIGDSEANTKEILRATEGKVLIIDDAHMLYQGTGHGANSSDSFRLAVVDTLVTNISNRPGDDRCIILIGYPDLMKEFFNNSNPGLRRRFPLEEAFHFQDYTIDQLAMILDLKMSRDGIEATDHAREVALEVLAQARDRPNFGNGGDVENLLGKAKAAFNKRLRGVTDRNGRKIEAVDFDPEYDRAFRNSKACESLLSSMIGMDSIISLFRNYQKVAAGMRLQGVDPRPYIPFAYVFKGPPGTGKTTTARILGDIFYETGFLSTSEVIDCSATDMIGEYVGQTGPKVVKLLERALGKVLFIDEAYRLAGESTGNCSSFASEAVGELVDCMTKPRYARKLVIVLAGYSDEMDRLLHINTGLRSRFPTDIVFPSMSPAHCVEYLEMQLGKLQIRVDRRLSSSEGKFATVLDLFAQLQRTRSWANARDVETLVRNITFEVYKSQPGPSDSDLSVSMDKIITCLKELLHQRASAY</sequence>